<dbReference type="InterPro" id="IPR036291">
    <property type="entry name" value="NAD(P)-bd_dom_sf"/>
</dbReference>
<keyword evidence="2" id="KW-0560">Oxidoreductase</keyword>
<accession>A0A1T4XIJ4</accession>
<sequence>MHAPHRILITGAAGKAGTGVRPLLRARGHELVLLDLTPIDAQPGERAITGSFTDEATLSDALNGVDAVVHFGGYSREHLWSSLLDINISGTNAVLDAARRAGVRHVLLASSTHAVGYHPIPSIPVHDLPPRPDSLYGVAKVAMEALGAVYADRYDMTVVSARIGTVEDRPRNLRSLSTWLSYSDLVRLIEATTALDLPGSHTVWAISANTRRWFDISNGQGIDYYPEDDAEFAAAEIFEPGAPGNGLIGAEFADPEHELGVPW</sequence>
<dbReference type="PANTHER" id="PTHR43103:SF5">
    <property type="entry name" value="4-EPIMERASE, PUTATIVE (AFU_ORTHOLOGUE AFUA_7G00360)-RELATED"/>
    <property type="match status" value="1"/>
</dbReference>
<name>A0A1T4XIJ4_9MICO</name>
<evidence type="ECO:0000256" key="3">
    <source>
        <dbReference type="ARBA" id="ARBA00023027"/>
    </source>
</evidence>
<keyword evidence="3" id="KW-0520">NAD</keyword>
<dbReference type="SUPFAM" id="SSF51735">
    <property type="entry name" value="NAD(P)-binding Rossmann-fold domains"/>
    <property type="match status" value="1"/>
</dbReference>
<dbReference type="RefSeq" id="WP_139368619.1">
    <property type="nucleotide sequence ID" value="NZ_FUYG01000003.1"/>
</dbReference>
<evidence type="ECO:0000313" key="5">
    <source>
        <dbReference type="EMBL" id="SKA89380.1"/>
    </source>
</evidence>
<dbReference type="PANTHER" id="PTHR43103">
    <property type="entry name" value="NUCLEOSIDE-DIPHOSPHATE-SUGAR EPIMERASE"/>
    <property type="match status" value="1"/>
</dbReference>
<dbReference type="Gene3D" id="3.40.50.720">
    <property type="entry name" value="NAD(P)-binding Rossmann-like Domain"/>
    <property type="match status" value="1"/>
</dbReference>
<evidence type="ECO:0000259" key="4">
    <source>
        <dbReference type="Pfam" id="PF01370"/>
    </source>
</evidence>
<feature type="domain" description="NAD-dependent epimerase/dehydratase" evidence="4">
    <location>
        <begin position="7"/>
        <end position="166"/>
    </location>
</feature>
<reference evidence="6" key="1">
    <citation type="submission" date="2017-02" db="EMBL/GenBank/DDBJ databases">
        <authorList>
            <person name="Varghese N."/>
            <person name="Submissions S."/>
        </authorList>
    </citation>
    <scope>NUCLEOTIDE SEQUENCE [LARGE SCALE GENOMIC DNA]</scope>
    <source>
        <strain evidence="6">VKM Ac-2052</strain>
    </source>
</reference>
<dbReference type="AlphaFoldDB" id="A0A1T4XIJ4"/>
<evidence type="ECO:0000256" key="2">
    <source>
        <dbReference type="ARBA" id="ARBA00023002"/>
    </source>
</evidence>
<dbReference type="CDD" id="cd08946">
    <property type="entry name" value="SDR_e"/>
    <property type="match status" value="1"/>
</dbReference>
<proteinExistence type="inferred from homology"/>
<evidence type="ECO:0000313" key="6">
    <source>
        <dbReference type="Proteomes" id="UP000189735"/>
    </source>
</evidence>
<organism evidence="5 6">
    <name type="scientific">Agreia bicolorata</name>
    <dbReference type="NCBI Taxonomy" id="110935"/>
    <lineage>
        <taxon>Bacteria</taxon>
        <taxon>Bacillati</taxon>
        <taxon>Actinomycetota</taxon>
        <taxon>Actinomycetes</taxon>
        <taxon>Micrococcales</taxon>
        <taxon>Microbacteriaceae</taxon>
        <taxon>Agreia</taxon>
    </lineage>
</organism>
<dbReference type="GO" id="GO:0016491">
    <property type="term" value="F:oxidoreductase activity"/>
    <property type="evidence" value="ECO:0007669"/>
    <property type="project" value="UniProtKB-KW"/>
</dbReference>
<dbReference type="Pfam" id="PF01370">
    <property type="entry name" value="Epimerase"/>
    <property type="match status" value="1"/>
</dbReference>
<dbReference type="EMBL" id="FUYG01000003">
    <property type="protein sequence ID" value="SKA89380.1"/>
    <property type="molecule type" value="Genomic_DNA"/>
</dbReference>
<comment type="similarity">
    <text evidence="1">Belongs to the NAD(P)-dependent epimerase/dehydratase family.</text>
</comment>
<dbReference type="Proteomes" id="UP000189735">
    <property type="component" value="Unassembled WGS sequence"/>
</dbReference>
<evidence type="ECO:0000256" key="1">
    <source>
        <dbReference type="ARBA" id="ARBA00007637"/>
    </source>
</evidence>
<protein>
    <submittedName>
        <fullName evidence="5">Nucleoside-diphosphate-sugar epimerase</fullName>
    </submittedName>
</protein>
<dbReference type="InterPro" id="IPR001509">
    <property type="entry name" value="Epimerase_deHydtase"/>
</dbReference>
<gene>
    <name evidence="5" type="ORF">SAMN06295879_1185</name>
</gene>